<evidence type="ECO:0000313" key="11">
    <source>
        <dbReference type="EMBL" id="MBA5246275.1"/>
    </source>
</evidence>
<dbReference type="KEGG" id="cbau:H1R16_11725"/>
<dbReference type="Gene3D" id="1.10.8.50">
    <property type="match status" value="1"/>
</dbReference>
<accession>A0A7D7LTH0</accession>
<evidence type="ECO:0000256" key="2">
    <source>
        <dbReference type="ARBA" id="ARBA00009409"/>
    </source>
</evidence>
<reference evidence="12 13" key="1">
    <citation type="submission" date="2020-07" db="EMBL/GenBank/DDBJ databases">
        <title>Chryseobacterium sp.cx-624.</title>
        <authorList>
            <person name="Yang C."/>
        </authorList>
    </citation>
    <scope>NUCLEOTIDE SEQUENCE [LARGE SCALE GENOMIC DNA]</scope>
    <source>
        <strain evidence="12">Cx-624</strain>
        <strain evidence="13">cx-624</strain>
    </source>
</reference>
<gene>
    <name evidence="12" type="ORF">H1R16_11725</name>
    <name evidence="11" type="ORF">H2507_03740</name>
</gene>
<feature type="domain" description="Formamidopyrimidine-DNA glycosylase catalytic" evidence="10">
    <location>
        <begin position="2"/>
        <end position="91"/>
    </location>
</feature>
<dbReference type="Proteomes" id="UP000515349">
    <property type="component" value="Chromosome"/>
</dbReference>
<keyword evidence="14" id="KW-1185">Reference proteome</keyword>
<evidence type="ECO:0000256" key="7">
    <source>
        <dbReference type="ARBA" id="ARBA00023239"/>
    </source>
</evidence>
<dbReference type="SUPFAM" id="SSF46946">
    <property type="entry name" value="S13-like H2TH domain"/>
    <property type="match status" value="1"/>
</dbReference>
<dbReference type="GO" id="GO:0006284">
    <property type="term" value="P:base-excision repair"/>
    <property type="evidence" value="ECO:0007669"/>
    <property type="project" value="InterPro"/>
</dbReference>
<dbReference type="EMBL" id="JACEUX010000001">
    <property type="protein sequence ID" value="MBA5246275.1"/>
    <property type="molecule type" value="Genomic_DNA"/>
</dbReference>
<keyword evidence="4" id="KW-0378">Hydrolase</keyword>
<evidence type="ECO:0000256" key="3">
    <source>
        <dbReference type="ARBA" id="ARBA00022763"/>
    </source>
</evidence>
<dbReference type="InterPro" id="IPR012319">
    <property type="entry name" value="FPG_cat"/>
</dbReference>
<dbReference type="PANTHER" id="PTHR22993">
    <property type="entry name" value="FORMAMIDOPYRIMIDINE-DNA GLYCOSYLASE"/>
    <property type="match status" value="1"/>
</dbReference>
<evidence type="ECO:0000313" key="12">
    <source>
        <dbReference type="EMBL" id="QMS98353.1"/>
    </source>
</evidence>
<protein>
    <submittedName>
        <fullName evidence="12">Endonuclease</fullName>
    </submittedName>
</protein>
<evidence type="ECO:0000313" key="13">
    <source>
        <dbReference type="Proteomes" id="UP000515349"/>
    </source>
</evidence>
<dbReference type="GO" id="GO:0003684">
    <property type="term" value="F:damaged DNA binding"/>
    <property type="evidence" value="ECO:0007669"/>
    <property type="project" value="InterPro"/>
</dbReference>
<keyword evidence="6" id="KW-0234">DNA repair</keyword>
<keyword evidence="12" id="KW-0255">Endonuclease</keyword>
<dbReference type="GO" id="GO:0003906">
    <property type="term" value="F:DNA-(apurinic or apyrimidinic site) endonuclease activity"/>
    <property type="evidence" value="ECO:0007669"/>
    <property type="project" value="InterPro"/>
</dbReference>
<evidence type="ECO:0000259" key="10">
    <source>
        <dbReference type="PROSITE" id="PS51068"/>
    </source>
</evidence>
<reference evidence="11" key="3">
    <citation type="submission" date="2020-07" db="EMBL/GenBank/DDBJ databases">
        <authorList>
            <person name="Yang C."/>
        </authorList>
    </citation>
    <scope>NUCLEOTIDE SEQUENCE</scope>
    <source>
        <strain evidence="11">Cx-624</strain>
    </source>
</reference>
<keyword evidence="5" id="KW-0238">DNA-binding</keyword>
<evidence type="ECO:0000313" key="14">
    <source>
        <dbReference type="Proteomes" id="UP000539710"/>
    </source>
</evidence>
<dbReference type="InterPro" id="IPR015886">
    <property type="entry name" value="H2TH_FPG"/>
</dbReference>
<dbReference type="InterPro" id="IPR010979">
    <property type="entry name" value="Ribosomal_uS13-like_H2TH"/>
</dbReference>
<keyword evidence="8" id="KW-0511">Multifunctional enzyme</keyword>
<dbReference type="InterPro" id="IPR035937">
    <property type="entry name" value="FPG_N"/>
</dbReference>
<dbReference type="SMART" id="SM01232">
    <property type="entry name" value="H2TH"/>
    <property type="match status" value="1"/>
</dbReference>
<dbReference type="SUPFAM" id="SSF81624">
    <property type="entry name" value="N-terminal domain of MutM-like DNA repair proteins"/>
    <property type="match status" value="1"/>
</dbReference>
<keyword evidence="3" id="KW-0227">DNA damage</keyword>
<dbReference type="AlphaFoldDB" id="A0A7D7LTH0"/>
<dbReference type="GO" id="GO:0016829">
    <property type="term" value="F:lyase activity"/>
    <property type="evidence" value="ECO:0007669"/>
    <property type="project" value="UniProtKB-KW"/>
</dbReference>
<dbReference type="Proteomes" id="UP000539710">
    <property type="component" value="Unassembled WGS sequence"/>
</dbReference>
<dbReference type="GO" id="GO:0008534">
    <property type="term" value="F:oxidized purine nucleobase lesion DNA N-glycosylase activity"/>
    <property type="evidence" value="ECO:0007669"/>
    <property type="project" value="UniProtKB-EC"/>
</dbReference>
<evidence type="ECO:0000256" key="9">
    <source>
        <dbReference type="ARBA" id="ARBA00023295"/>
    </source>
</evidence>
<evidence type="ECO:0000256" key="1">
    <source>
        <dbReference type="ARBA" id="ARBA00001668"/>
    </source>
</evidence>
<organism evidence="12 13">
    <name type="scientific">Marnyiella aurantia</name>
    <dbReference type="NCBI Taxonomy" id="2758037"/>
    <lineage>
        <taxon>Bacteria</taxon>
        <taxon>Pseudomonadati</taxon>
        <taxon>Bacteroidota</taxon>
        <taxon>Flavobacteriia</taxon>
        <taxon>Flavobacteriales</taxon>
        <taxon>Weeksellaceae</taxon>
        <taxon>Marnyiella</taxon>
    </lineage>
</organism>
<dbReference type="Pfam" id="PF06831">
    <property type="entry name" value="H2TH"/>
    <property type="match status" value="1"/>
</dbReference>
<dbReference type="GO" id="GO:0008270">
    <property type="term" value="F:zinc ion binding"/>
    <property type="evidence" value="ECO:0007669"/>
    <property type="project" value="InterPro"/>
</dbReference>
<dbReference type="RefSeq" id="WP_181886361.1">
    <property type="nucleotide sequence ID" value="NZ_CP059472.1"/>
</dbReference>
<evidence type="ECO:0000256" key="5">
    <source>
        <dbReference type="ARBA" id="ARBA00023125"/>
    </source>
</evidence>
<evidence type="ECO:0000256" key="8">
    <source>
        <dbReference type="ARBA" id="ARBA00023268"/>
    </source>
</evidence>
<comment type="catalytic activity">
    <reaction evidence="1">
        <text>Hydrolysis of DNA containing ring-opened 7-methylguanine residues, releasing 2,6-diamino-4-hydroxy-5-(N-methyl)formamidopyrimidine.</text>
        <dbReference type="EC" id="3.2.2.23"/>
    </reaction>
</comment>
<proteinExistence type="inferred from homology"/>
<dbReference type="PANTHER" id="PTHR22993:SF9">
    <property type="entry name" value="FORMAMIDOPYRIMIDINE-DNA GLYCOSYLASE"/>
    <property type="match status" value="1"/>
</dbReference>
<dbReference type="Gene3D" id="3.20.190.10">
    <property type="entry name" value="MutM-like, N-terminal"/>
    <property type="match status" value="1"/>
</dbReference>
<evidence type="ECO:0000256" key="6">
    <source>
        <dbReference type="ARBA" id="ARBA00023204"/>
    </source>
</evidence>
<keyword evidence="7" id="KW-0456">Lyase</keyword>
<dbReference type="PROSITE" id="PS51068">
    <property type="entry name" value="FPG_CAT"/>
    <property type="match status" value="1"/>
</dbReference>
<reference evidence="14" key="2">
    <citation type="submission" date="2020-07" db="EMBL/GenBank/DDBJ databases">
        <title>Flavobacterium sp. xlx-214.</title>
        <authorList>
            <person name="Yang C."/>
        </authorList>
    </citation>
    <scope>NUCLEOTIDE SEQUENCE [LARGE SCALE GENOMIC DNA]</scope>
    <source>
        <strain evidence="14">CX-624</strain>
    </source>
</reference>
<name>A0A7D7LTH0_9FLAO</name>
<sequence>MPEGPSILILKEKTEKFIGMKIISASGNAKIEMDKLPGLIFEEYKIFGKQSYLVVEPFTIRIHLLMFGSYSVDENSKPERQLRLHLKFENGDLYFYSCSVKLLDSAVLKEIDWNADVLSDDWKPLKARKKLKSQPDTLVCDALLDQNIFSGVGNIIKNEVLFRIGVHPESLVGKLPPKKLSALIFEARNYSFDFLRWKKEYVLKKNWLVHTKKICPKCGEPLTKNHLGITNRRSFYCEKDQKLYV</sequence>
<keyword evidence="12" id="KW-0540">Nuclease</keyword>
<evidence type="ECO:0000256" key="4">
    <source>
        <dbReference type="ARBA" id="ARBA00022801"/>
    </source>
</evidence>
<dbReference type="EMBL" id="CP059472">
    <property type="protein sequence ID" value="QMS98353.1"/>
    <property type="molecule type" value="Genomic_DNA"/>
</dbReference>
<keyword evidence="9" id="KW-0326">Glycosidase</keyword>
<comment type="similarity">
    <text evidence="2">Belongs to the FPG family.</text>
</comment>